<dbReference type="PROSITE" id="PS00298">
    <property type="entry name" value="HSP90"/>
    <property type="match status" value="1"/>
</dbReference>
<feature type="binding site" evidence="10">
    <location>
        <position position="147"/>
    </location>
    <ligand>
        <name>ATP</name>
        <dbReference type="ChEBI" id="CHEBI:30616"/>
    </ligand>
</feature>
<keyword evidence="8" id="KW-0325">Glycoprotein</keyword>
<feature type="binding site" evidence="10">
    <location>
        <position position="229"/>
    </location>
    <ligand>
        <name>ATP</name>
        <dbReference type="ChEBI" id="CHEBI:30616"/>
    </ligand>
</feature>
<protein>
    <recommendedName>
        <fullName evidence="3">Heat shock protein 83</fullName>
    </recommendedName>
</protein>
<keyword evidence="6" id="KW-0256">Endoplasmic reticulum</keyword>
<evidence type="ECO:0000259" key="12">
    <source>
        <dbReference type="SMART" id="SM00387"/>
    </source>
</evidence>
<dbReference type="InterPro" id="IPR020568">
    <property type="entry name" value="Ribosomal_Su5_D2-typ_SF"/>
</dbReference>
<accession>A0A482VN69</accession>
<comment type="subcellular location">
    <subcellularLocation>
        <location evidence="1">Endoplasmic reticulum lumen</location>
    </subcellularLocation>
</comment>
<dbReference type="SUPFAM" id="SSF55874">
    <property type="entry name" value="ATPase domain of HSP90 chaperone/DNA topoisomerase II/histidine kinase"/>
    <property type="match status" value="1"/>
</dbReference>
<feature type="binding site" evidence="10">
    <location>
        <position position="431"/>
    </location>
    <ligand>
        <name>ATP</name>
        <dbReference type="ChEBI" id="CHEBI:30616"/>
    </ligand>
</feature>
<dbReference type="GO" id="GO:0051082">
    <property type="term" value="F:unfolded protein binding"/>
    <property type="evidence" value="ECO:0007669"/>
    <property type="project" value="InterPro"/>
</dbReference>
<dbReference type="GO" id="GO:0005788">
    <property type="term" value="C:endoplasmic reticulum lumen"/>
    <property type="evidence" value="ECO:0007669"/>
    <property type="project" value="UniProtKB-SubCell"/>
</dbReference>
<dbReference type="InterPro" id="IPR036890">
    <property type="entry name" value="HATPase_C_sf"/>
</dbReference>
<evidence type="ECO:0000256" key="10">
    <source>
        <dbReference type="PIRSR" id="PIRSR002583-1"/>
    </source>
</evidence>
<organism evidence="13 14">
    <name type="scientific">Asbolus verrucosus</name>
    <name type="common">Desert ironclad beetle</name>
    <dbReference type="NCBI Taxonomy" id="1661398"/>
    <lineage>
        <taxon>Eukaryota</taxon>
        <taxon>Metazoa</taxon>
        <taxon>Ecdysozoa</taxon>
        <taxon>Arthropoda</taxon>
        <taxon>Hexapoda</taxon>
        <taxon>Insecta</taxon>
        <taxon>Pterygota</taxon>
        <taxon>Neoptera</taxon>
        <taxon>Endopterygota</taxon>
        <taxon>Coleoptera</taxon>
        <taxon>Polyphaga</taxon>
        <taxon>Cucujiformia</taxon>
        <taxon>Tenebrionidae</taxon>
        <taxon>Pimeliinae</taxon>
        <taxon>Asbolus</taxon>
    </lineage>
</organism>
<dbReference type="FunFam" id="1.20.120.790:FF:000003">
    <property type="entry name" value="Heat shock protein 90"/>
    <property type="match status" value="1"/>
</dbReference>
<feature type="binding site" evidence="10">
    <location>
        <position position="88"/>
    </location>
    <ligand>
        <name>ATP</name>
        <dbReference type="ChEBI" id="CHEBI:30616"/>
    </ligand>
</feature>
<feature type="non-terminal residue" evidence="13">
    <location>
        <position position="765"/>
    </location>
</feature>
<evidence type="ECO:0000256" key="1">
    <source>
        <dbReference type="ARBA" id="ARBA00004319"/>
    </source>
</evidence>
<keyword evidence="5 10" id="KW-0547">Nucleotide-binding</keyword>
<feature type="binding site" evidence="10">
    <location>
        <position position="134"/>
    </location>
    <ligand>
        <name>ATP</name>
        <dbReference type="ChEBI" id="CHEBI:30616"/>
    </ligand>
</feature>
<feature type="non-terminal residue" evidence="13">
    <location>
        <position position="1"/>
    </location>
</feature>
<gene>
    <name evidence="13" type="ORF">BDFB_000366</name>
</gene>
<dbReference type="PIRSF" id="PIRSF002583">
    <property type="entry name" value="Hsp90"/>
    <property type="match status" value="1"/>
</dbReference>
<evidence type="ECO:0000256" key="6">
    <source>
        <dbReference type="ARBA" id="ARBA00022824"/>
    </source>
</evidence>
<evidence type="ECO:0000256" key="8">
    <source>
        <dbReference type="ARBA" id="ARBA00023180"/>
    </source>
</evidence>
<sequence>RAQADESVGEGTVEKVDVDLGASRDGSRTDDEVVQREEEAIKLDGLNVAQLKELRDKAEKFTFQTEVNRMMKLIINSLYRNKEIFLRELISNASDALDKIRMLSLTDKSALDATQELNIRIKADKETGMLHITDTGIGMTKQDLVNNLGTIAKSGTAEFLSKMQDASTSQDMNDMIGQFGVGFYSAFLVADKVVVTTKHNDDKQYIWESDSSSFSIADDPRGDSLKRGTTVSLQLKPEAKDFLEHDTVRTLIKKYSQFINFPIYMWTSHTEQVEEPIDEDVPEEKEKPDSEDEAAVEEEKEEEKPKTKKVDKTVWDWELLNDSKPIWTRKPSEVEDKEYDEFYKALTKDTKEPLAKVHFVAEGEVTFKSLLYVPSVQPSESFNRYGTKTDNIKLYVRRVFITDEFNDMIPSYLSFVRGVVDSDDLPLNVSRETLQQHKLIKVIKKKLVRKVLDMLKKISEEDYEKFWKEYSTNIKLGTIEDPANRTRLAKLLHFHSSNSEKMTSLSDYVKRMKPKQERIFYMAGSSREEVQKSPFVERLLRKGYEVLYLVEAVDEYAISAIPEFEGKKFQNVAKEGFSLTESEGGKEQLEQLKNTFEPLTKWLSDDALKDQISKATISERLSDSPCALVASMFGWTGNMERLAVSNAHQKSDDPQRSYYLNQKKTLEINPRHPLIRELLKRVNDDTSDPTAKDMALMLFRTATLRSGYMLRETADFAQSIELMMRKTLGVPLDEAVEEEEDLPEDGIPDDESEEVKDEDAEHDEL</sequence>
<dbReference type="InterPro" id="IPR037196">
    <property type="entry name" value="HSP90_C"/>
</dbReference>
<dbReference type="GO" id="GO:0140662">
    <property type="term" value="F:ATP-dependent protein folding chaperone"/>
    <property type="evidence" value="ECO:0007669"/>
    <property type="project" value="InterPro"/>
</dbReference>
<evidence type="ECO:0000256" key="11">
    <source>
        <dbReference type="SAM" id="MobiDB-lite"/>
    </source>
</evidence>
<dbReference type="FunFam" id="3.40.50.11260:FF:000003">
    <property type="entry name" value="Heat shock protein 90"/>
    <property type="match status" value="1"/>
</dbReference>
<dbReference type="PRINTS" id="PR00775">
    <property type="entry name" value="HEATSHOCK90"/>
</dbReference>
<dbReference type="HAMAP" id="MF_00505">
    <property type="entry name" value="HSP90"/>
    <property type="match status" value="1"/>
</dbReference>
<feature type="compositionally biased region" description="Acidic residues" evidence="11">
    <location>
        <begin position="273"/>
        <end position="301"/>
    </location>
</feature>
<comment type="caution">
    <text evidence="13">The sequence shown here is derived from an EMBL/GenBank/DDBJ whole genome shotgun (WGS) entry which is preliminary data.</text>
</comment>
<keyword evidence="4" id="KW-0732">Signal</keyword>
<feature type="region of interest" description="Disordered" evidence="11">
    <location>
        <begin position="731"/>
        <end position="765"/>
    </location>
</feature>
<keyword evidence="9" id="KW-0143">Chaperone</keyword>
<feature type="binding site" evidence="10">
    <location>
        <position position="92"/>
    </location>
    <ligand>
        <name>ATP</name>
        <dbReference type="ChEBI" id="CHEBI:30616"/>
    </ligand>
</feature>
<reference evidence="13 14" key="1">
    <citation type="submission" date="2017-03" db="EMBL/GenBank/DDBJ databases">
        <title>Genome of the blue death feigning beetle - Asbolus verrucosus.</title>
        <authorList>
            <person name="Rider S.D."/>
        </authorList>
    </citation>
    <scope>NUCLEOTIDE SEQUENCE [LARGE SCALE GENOMIC DNA]</scope>
    <source>
        <strain evidence="13">Butters</strain>
        <tissue evidence="13">Head and leg muscle</tissue>
    </source>
</reference>
<evidence type="ECO:0000256" key="2">
    <source>
        <dbReference type="ARBA" id="ARBA00008239"/>
    </source>
</evidence>
<feature type="compositionally biased region" description="Acidic residues" evidence="11">
    <location>
        <begin position="734"/>
        <end position="765"/>
    </location>
</feature>
<dbReference type="FunFam" id="3.30.565.10:FF:000005">
    <property type="entry name" value="Heat shock protein 90"/>
    <property type="match status" value="1"/>
</dbReference>
<feature type="domain" description="Histidine kinase/HSP90-like ATPase" evidence="12">
    <location>
        <begin position="81"/>
        <end position="239"/>
    </location>
</feature>
<dbReference type="STRING" id="1661398.A0A482VN69"/>
<feature type="binding site" evidence="10">
    <location>
        <position position="139"/>
    </location>
    <ligand>
        <name>ATP</name>
        <dbReference type="ChEBI" id="CHEBI:30616"/>
    </ligand>
</feature>
<dbReference type="InterPro" id="IPR019805">
    <property type="entry name" value="Heat_shock_protein_90_CS"/>
</dbReference>
<dbReference type="InterPro" id="IPR003594">
    <property type="entry name" value="HATPase_dom"/>
</dbReference>
<dbReference type="Pfam" id="PF00183">
    <property type="entry name" value="HSP90"/>
    <property type="match status" value="1"/>
</dbReference>
<feature type="region of interest" description="Disordered" evidence="11">
    <location>
        <begin position="1"/>
        <end position="33"/>
    </location>
</feature>
<dbReference type="SMART" id="SM00387">
    <property type="entry name" value="HATPase_c"/>
    <property type="match status" value="1"/>
</dbReference>
<evidence type="ECO:0000256" key="4">
    <source>
        <dbReference type="ARBA" id="ARBA00022729"/>
    </source>
</evidence>
<feature type="binding site" evidence="10">
    <location>
        <begin position="178"/>
        <end position="183"/>
    </location>
    <ligand>
        <name>ATP</name>
        <dbReference type="ChEBI" id="CHEBI:30616"/>
    </ligand>
</feature>
<dbReference type="CDD" id="cd16927">
    <property type="entry name" value="HATPase_Hsp90-like"/>
    <property type="match status" value="1"/>
</dbReference>
<feature type="region of interest" description="Disordered" evidence="11">
    <location>
        <begin position="273"/>
        <end position="307"/>
    </location>
</feature>
<dbReference type="Proteomes" id="UP000292052">
    <property type="component" value="Unassembled WGS sequence"/>
</dbReference>
<feature type="binding site" evidence="10">
    <location>
        <begin position="154"/>
        <end position="155"/>
    </location>
    <ligand>
        <name>ATP</name>
        <dbReference type="ChEBI" id="CHEBI:30616"/>
    </ligand>
</feature>
<dbReference type="AlphaFoldDB" id="A0A482VN69"/>
<dbReference type="OrthoDB" id="5426351at2759"/>
<feature type="binding site" evidence="10">
    <location>
        <position position="153"/>
    </location>
    <ligand>
        <name>ATP</name>
        <dbReference type="ChEBI" id="CHEBI:30616"/>
    </ligand>
</feature>
<dbReference type="Gene3D" id="3.40.50.11260">
    <property type="match status" value="1"/>
</dbReference>
<dbReference type="Gene3D" id="3.30.230.80">
    <property type="match status" value="1"/>
</dbReference>
<evidence type="ECO:0000256" key="5">
    <source>
        <dbReference type="ARBA" id="ARBA00022741"/>
    </source>
</evidence>
<dbReference type="Gene3D" id="3.30.565.10">
    <property type="entry name" value="Histidine kinase-like ATPase, C-terminal domain"/>
    <property type="match status" value="1"/>
</dbReference>
<dbReference type="Pfam" id="PF13589">
    <property type="entry name" value="HATPase_c_3"/>
    <property type="match status" value="1"/>
</dbReference>
<evidence type="ECO:0000256" key="3">
    <source>
        <dbReference type="ARBA" id="ARBA00021845"/>
    </source>
</evidence>
<dbReference type="InterPro" id="IPR001404">
    <property type="entry name" value="Hsp90_fam"/>
</dbReference>
<proteinExistence type="inferred from homology"/>
<dbReference type="GO" id="GO:0005524">
    <property type="term" value="F:ATP binding"/>
    <property type="evidence" value="ECO:0007669"/>
    <property type="project" value="UniProtKB-KW"/>
</dbReference>
<keyword evidence="14" id="KW-1185">Reference proteome</keyword>
<evidence type="ECO:0000256" key="9">
    <source>
        <dbReference type="ARBA" id="ARBA00023186"/>
    </source>
</evidence>
<dbReference type="GO" id="GO:0016887">
    <property type="term" value="F:ATP hydrolysis activity"/>
    <property type="evidence" value="ECO:0007669"/>
    <property type="project" value="InterPro"/>
</dbReference>
<dbReference type="SUPFAM" id="SSF54211">
    <property type="entry name" value="Ribosomal protein S5 domain 2-like"/>
    <property type="match status" value="1"/>
</dbReference>
<dbReference type="PANTHER" id="PTHR11528">
    <property type="entry name" value="HEAT SHOCK PROTEIN 90 FAMILY MEMBER"/>
    <property type="match status" value="1"/>
</dbReference>
<dbReference type="EMBL" id="QDEB01081529">
    <property type="protein sequence ID" value="RZC34265.1"/>
    <property type="molecule type" value="Genomic_DNA"/>
</dbReference>
<dbReference type="InterPro" id="IPR020575">
    <property type="entry name" value="Hsp90_N"/>
</dbReference>
<evidence type="ECO:0000313" key="13">
    <source>
        <dbReference type="EMBL" id="RZC34265.1"/>
    </source>
</evidence>
<comment type="similarity">
    <text evidence="2">Belongs to the heat shock protein 90 family.</text>
</comment>
<evidence type="ECO:0000256" key="7">
    <source>
        <dbReference type="ARBA" id="ARBA00022840"/>
    </source>
</evidence>
<evidence type="ECO:0000313" key="14">
    <source>
        <dbReference type="Proteomes" id="UP000292052"/>
    </source>
</evidence>
<dbReference type="Gene3D" id="1.20.120.790">
    <property type="entry name" value="Heat shock protein 90, C-terminal domain"/>
    <property type="match status" value="1"/>
</dbReference>
<keyword evidence="7 10" id="KW-0067">ATP-binding</keyword>
<dbReference type="SUPFAM" id="SSF110942">
    <property type="entry name" value="HSP90 C-terminal domain"/>
    <property type="match status" value="1"/>
</dbReference>
<dbReference type="NCBIfam" id="NF003555">
    <property type="entry name" value="PRK05218.1"/>
    <property type="match status" value="1"/>
</dbReference>
<name>A0A482VN69_ASBVE</name>
<dbReference type="FunFam" id="3.30.230.80:FF:000003">
    <property type="entry name" value="endoplasmin isoform X1"/>
    <property type="match status" value="1"/>
</dbReference>